<dbReference type="InterPro" id="IPR041881">
    <property type="entry name" value="PqqD_sf"/>
</dbReference>
<gene>
    <name evidence="1" type="ORF">ACFQ4B_10965</name>
</gene>
<dbReference type="EMBL" id="JBHTLU010000013">
    <property type="protein sequence ID" value="MFD1220643.1"/>
    <property type="molecule type" value="Genomic_DNA"/>
</dbReference>
<dbReference type="RefSeq" id="WP_345587234.1">
    <property type="nucleotide sequence ID" value="NZ_BAABJG010000006.1"/>
</dbReference>
<reference evidence="2" key="1">
    <citation type="journal article" date="2019" name="Int. J. Syst. Evol. Microbiol.">
        <title>The Global Catalogue of Microorganisms (GCM) 10K type strain sequencing project: providing services to taxonomists for standard genome sequencing and annotation.</title>
        <authorList>
            <consortium name="The Broad Institute Genomics Platform"/>
            <consortium name="The Broad Institute Genome Sequencing Center for Infectious Disease"/>
            <person name="Wu L."/>
            <person name="Ma J."/>
        </authorList>
    </citation>
    <scope>NUCLEOTIDE SEQUENCE [LARGE SCALE GENOMIC DNA]</scope>
    <source>
        <strain evidence="2">CCUG 53270</strain>
    </source>
</reference>
<sequence>MVQNHKVGLQDYFTQVKGNIVSDMGGEKVMLSITNSKYYNLGEVGGEIWNYLGTAAASSGEQIVAELMSQYEVDQSECEQQVVAFLEHMLEEGLIQWA</sequence>
<proteinExistence type="predicted"/>
<keyword evidence="2" id="KW-1185">Reference proteome</keyword>
<dbReference type="InterPro" id="IPR008792">
    <property type="entry name" value="PQQD"/>
</dbReference>
<comment type="caution">
    <text evidence="1">The sequence shown here is derived from an EMBL/GenBank/DDBJ whole genome shotgun (WGS) entry which is preliminary data.</text>
</comment>
<name>A0ABW3UIL8_9BACL</name>
<dbReference type="Gene3D" id="1.10.10.1150">
    <property type="entry name" value="Coenzyme PQQ synthesis protein D (PqqD)"/>
    <property type="match status" value="1"/>
</dbReference>
<protein>
    <submittedName>
        <fullName evidence="1">Lasso peptide biosynthesis PqqD family chaperone</fullName>
    </submittedName>
</protein>
<organism evidence="1 2">
    <name type="scientific">Paenibacillus vulneris</name>
    <dbReference type="NCBI Taxonomy" id="1133364"/>
    <lineage>
        <taxon>Bacteria</taxon>
        <taxon>Bacillati</taxon>
        <taxon>Bacillota</taxon>
        <taxon>Bacilli</taxon>
        <taxon>Bacillales</taxon>
        <taxon>Paenibacillaceae</taxon>
        <taxon>Paenibacillus</taxon>
    </lineage>
</organism>
<dbReference type="Proteomes" id="UP001597180">
    <property type="component" value="Unassembled WGS sequence"/>
</dbReference>
<dbReference type="NCBIfam" id="NF033536">
    <property type="entry name" value="lasso_PqqD_Bac"/>
    <property type="match status" value="1"/>
</dbReference>
<evidence type="ECO:0000313" key="2">
    <source>
        <dbReference type="Proteomes" id="UP001597180"/>
    </source>
</evidence>
<accession>A0ABW3UIL8</accession>
<dbReference type="Pfam" id="PF05402">
    <property type="entry name" value="PqqD"/>
    <property type="match status" value="1"/>
</dbReference>
<evidence type="ECO:0000313" key="1">
    <source>
        <dbReference type="EMBL" id="MFD1220643.1"/>
    </source>
</evidence>